<gene>
    <name evidence="2" type="ORF">MYP_2124</name>
</gene>
<dbReference type="EMBL" id="BBLT01000003">
    <property type="protein sequence ID" value="GAL84896.1"/>
    <property type="molecule type" value="Genomic_DNA"/>
</dbReference>
<dbReference type="InterPro" id="IPR036034">
    <property type="entry name" value="PDZ_sf"/>
</dbReference>
<sequence length="378" mass="44155">MLSDFKKFTEEQINSMGEFPEKDYHFIYQILPYKYHHGVEHRNSTIICLGPGEQFNSEGFYNDFLSISSHELYHAWNIIKIRPAEMLPYNFTKENYFNSGFIAEGITTYYGDYFLVRSKAFNIQQYFHELNLLFKRHFENFGDAYMSVADSSFDLWVDGYVSGIPNRKVSIYVKGAMIALLLDLLIRKETHNKKSLDDVMKQMWKLHGKISIGYTSEDFQKIIENISGKKLKNFFNDFIFGTRPITDPLRKLLNYVGCQLQIQDAKHESEKIFGFRTSTKEGRTFVDILEPDSPGDKVLAREDEIIAIDGNNVSGNLNDLLKGKKTSELVIQRFGKVKQIILHATGTKTYFKQYKIVKNEESTEFEKNNFKKWLKHEF</sequence>
<protein>
    <submittedName>
        <fullName evidence="2">Peptidase M61 domain-containing protein</fullName>
    </submittedName>
</protein>
<dbReference type="AlphaFoldDB" id="A0A098LD93"/>
<dbReference type="Gene3D" id="1.10.390.10">
    <property type="entry name" value="Neutral Protease Domain 2"/>
    <property type="match status" value="1"/>
</dbReference>
<organism evidence="2 3">
    <name type="scientific">Sporocytophaga myxococcoides</name>
    <dbReference type="NCBI Taxonomy" id="153721"/>
    <lineage>
        <taxon>Bacteria</taxon>
        <taxon>Pseudomonadati</taxon>
        <taxon>Bacteroidota</taxon>
        <taxon>Cytophagia</taxon>
        <taxon>Cytophagales</taxon>
        <taxon>Cytophagaceae</taxon>
        <taxon>Sporocytophaga</taxon>
    </lineage>
</organism>
<evidence type="ECO:0000313" key="3">
    <source>
        <dbReference type="Proteomes" id="UP000030185"/>
    </source>
</evidence>
<evidence type="ECO:0000313" key="2">
    <source>
        <dbReference type="EMBL" id="GAL84896.1"/>
    </source>
</evidence>
<keyword evidence="3" id="KW-1185">Reference proteome</keyword>
<dbReference type="Pfam" id="PF05299">
    <property type="entry name" value="Peptidase_M61"/>
    <property type="match status" value="1"/>
</dbReference>
<proteinExistence type="predicted"/>
<dbReference type="InterPro" id="IPR007963">
    <property type="entry name" value="Peptidase_M61_catalytic"/>
</dbReference>
<comment type="caution">
    <text evidence="2">The sequence shown here is derived from an EMBL/GenBank/DDBJ whole genome shotgun (WGS) entry which is preliminary data.</text>
</comment>
<dbReference type="InterPro" id="IPR027268">
    <property type="entry name" value="Peptidase_M4/M1_CTD_sf"/>
</dbReference>
<reference evidence="2 3" key="1">
    <citation type="submission" date="2014-09" db="EMBL/GenBank/DDBJ databases">
        <title>Sporocytophaga myxococcoides PG-01 genome sequencing.</title>
        <authorList>
            <person name="Liu L."/>
            <person name="Gao P.J."/>
            <person name="Chen G.J."/>
            <person name="Wang L.S."/>
        </authorList>
    </citation>
    <scope>NUCLEOTIDE SEQUENCE [LARGE SCALE GENOMIC DNA]</scope>
    <source>
        <strain evidence="2 3">PG-01</strain>
    </source>
</reference>
<dbReference type="eggNOG" id="COG3975">
    <property type="taxonomic scope" value="Bacteria"/>
</dbReference>
<dbReference type="Proteomes" id="UP000030185">
    <property type="component" value="Unassembled WGS sequence"/>
</dbReference>
<feature type="domain" description="Peptidase M61 catalytic" evidence="1">
    <location>
        <begin position="64"/>
        <end position="178"/>
    </location>
</feature>
<evidence type="ECO:0000259" key="1">
    <source>
        <dbReference type="Pfam" id="PF05299"/>
    </source>
</evidence>
<dbReference type="SUPFAM" id="SSF55486">
    <property type="entry name" value="Metalloproteases ('zincins'), catalytic domain"/>
    <property type="match status" value="1"/>
</dbReference>
<accession>A0A098LD93</accession>
<name>A0A098LD93_9BACT</name>
<dbReference type="SUPFAM" id="SSF50156">
    <property type="entry name" value="PDZ domain-like"/>
    <property type="match status" value="1"/>
</dbReference>